<accession>A0AAJ0MCH8</accession>
<dbReference type="SUPFAM" id="SSF54909">
    <property type="entry name" value="Dimeric alpha+beta barrel"/>
    <property type="match status" value="1"/>
</dbReference>
<proteinExistence type="predicted"/>
<name>A0AAJ0MCH8_9PEZI</name>
<dbReference type="EMBL" id="JAUIQD010000005">
    <property type="protein sequence ID" value="KAK3349523.1"/>
    <property type="molecule type" value="Genomic_DNA"/>
</dbReference>
<dbReference type="AlphaFoldDB" id="A0AAJ0MCH8"/>
<protein>
    <recommendedName>
        <fullName evidence="1">ABM domain-containing protein</fullName>
    </recommendedName>
</protein>
<dbReference type="Gene3D" id="3.30.70.100">
    <property type="match status" value="1"/>
</dbReference>
<sequence length="111" mass="12862">MPSCVSFIYVDVSKVETYEGFIKDFMVYVKEHEPGCLEYRWKKLPLSEEGATTQKYVFFERYTSMEAFEKGHLGSPKFQEGFELLTKGGVLTSMPETTWFPDEDLVGSFTR</sequence>
<reference evidence="2" key="1">
    <citation type="journal article" date="2023" name="Mol. Phylogenet. Evol.">
        <title>Genome-scale phylogeny and comparative genomics of the fungal order Sordariales.</title>
        <authorList>
            <person name="Hensen N."/>
            <person name="Bonometti L."/>
            <person name="Westerberg I."/>
            <person name="Brannstrom I.O."/>
            <person name="Guillou S."/>
            <person name="Cros-Aarteil S."/>
            <person name="Calhoun S."/>
            <person name="Haridas S."/>
            <person name="Kuo A."/>
            <person name="Mondo S."/>
            <person name="Pangilinan J."/>
            <person name="Riley R."/>
            <person name="LaButti K."/>
            <person name="Andreopoulos B."/>
            <person name="Lipzen A."/>
            <person name="Chen C."/>
            <person name="Yan M."/>
            <person name="Daum C."/>
            <person name="Ng V."/>
            <person name="Clum A."/>
            <person name="Steindorff A."/>
            <person name="Ohm R.A."/>
            <person name="Martin F."/>
            <person name="Silar P."/>
            <person name="Natvig D.O."/>
            <person name="Lalanne C."/>
            <person name="Gautier V."/>
            <person name="Ament-Velasquez S.L."/>
            <person name="Kruys A."/>
            <person name="Hutchinson M.I."/>
            <person name="Powell A.J."/>
            <person name="Barry K."/>
            <person name="Miller A.N."/>
            <person name="Grigoriev I.V."/>
            <person name="Debuchy R."/>
            <person name="Gladieux P."/>
            <person name="Hiltunen Thoren M."/>
            <person name="Johannesson H."/>
        </authorList>
    </citation>
    <scope>NUCLEOTIDE SEQUENCE</scope>
    <source>
        <strain evidence="2">CBS 955.72</strain>
    </source>
</reference>
<dbReference type="InterPro" id="IPR007138">
    <property type="entry name" value="ABM_dom"/>
</dbReference>
<dbReference type="Proteomes" id="UP001275084">
    <property type="component" value="Unassembled WGS sequence"/>
</dbReference>
<gene>
    <name evidence="2" type="ORF">B0T25DRAFT_570148</name>
</gene>
<comment type="caution">
    <text evidence="2">The sequence shown here is derived from an EMBL/GenBank/DDBJ whole genome shotgun (WGS) entry which is preliminary data.</text>
</comment>
<evidence type="ECO:0000313" key="2">
    <source>
        <dbReference type="EMBL" id="KAK3349523.1"/>
    </source>
</evidence>
<dbReference type="InterPro" id="IPR011008">
    <property type="entry name" value="Dimeric_a/b-barrel"/>
</dbReference>
<organism evidence="2 3">
    <name type="scientific">Lasiosphaeria hispida</name>
    <dbReference type="NCBI Taxonomy" id="260671"/>
    <lineage>
        <taxon>Eukaryota</taxon>
        <taxon>Fungi</taxon>
        <taxon>Dikarya</taxon>
        <taxon>Ascomycota</taxon>
        <taxon>Pezizomycotina</taxon>
        <taxon>Sordariomycetes</taxon>
        <taxon>Sordariomycetidae</taxon>
        <taxon>Sordariales</taxon>
        <taxon>Lasiosphaeriaceae</taxon>
        <taxon>Lasiosphaeria</taxon>
    </lineage>
</organism>
<dbReference type="Pfam" id="PF03992">
    <property type="entry name" value="ABM"/>
    <property type="match status" value="1"/>
</dbReference>
<feature type="domain" description="ABM" evidence="1">
    <location>
        <begin position="8"/>
        <end position="82"/>
    </location>
</feature>
<evidence type="ECO:0000259" key="1">
    <source>
        <dbReference type="Pfam" id="PF03992"/>
    </source>
</evidence>
<evidence type="ECO:0000313" key="3">
    <source>
        <dbReference type="Proteomes" id="UP001275084"/>
    </source>
</evidence>
<keyword evidence="3" id="KW-1185">Reference proteome</keyword>
<reference evidence="2" key="2">
    <citation type="submission" date="2023-06" db="EMBL/GenBank/DDBJ databases">
        <authorList>
            <consortium name="Lawrence Berkeley National Laboratory"/>
            <person name="Haridas S."/>
            <person name="Hensen N."/>
            <person name="Bonometti L."/>
            <person name="Westerberg I."/>
            <person name="Brannstrom I.O."/>
            <person name="Guillou S."/>
            <person name="Cros-Aarteil S."/>
            <person name="Calhoun S."/>
            <person name="Kuo A."/>
            <person name="Mondo S."/>
            <person name="Pangilinan J."/>
            <person name="Riley R."/>
            <person name="Labutti K."/>
            <person name="Andreopoulos B."/>
            <person name="Lipzen A."/>
            <person name="Chen C."/>
            <person name="Yanf M."/>
            <person name="Daum C."/>
            <person name="Ng V."/>
            <person name="Clum A."/>
            <person name="Steindorff A."/>
            <person name="Ohm R."/>
            <person name="Martin F."/>
            <person name="Silar P."/>
            <person name="Natvig D."/>
            <person name="Lalanne C."/>
            <person name="Gautier V."/>
            <person name="Ament-Velasquez S.L."/>
            <person name="Kruys A."/>
            <person name="Hutchinson M.I."/>
            <person name="Powell A.J."/>
            <person name="Barry K."/>
            <person name="Miller A.N."/>
            <person name="Grigoriev I.V."/>
            <person name="Debuchy R."/>
            <person name="Gladieux P."/>
            <person name="Thoren M.H."/>
            <person name="Johannesson H."/>
        </authorList>
    </citation>
    <scope>NUCLEOTIDE SEQUENCE</scope>
    <source>
        <strain evidence="2">CBS 955.72</strain>
    </source>
</reference>